<feature type="domain" description="EamA" evidence="6">
    <location>
        <begin position="141"/>
        <end position="278"/>
    </location>
</feature>
<dbReference type="InterPro" id="IPR037185">
    <property type="entry name" value="EmrE-like"/>
</dbReference>
<feature type="transmembrane region" description="Helical" evidence="5">
    <location>
        <begin position="30"/>
        <end position="49"/>
    </location>
</feature>
<dbReference type="Proteomes" id="UP000184517">
    <property type="component" value="Unassembled WGS sequence"/>
</dbReference>
<dbReference type="PANTHER" id="PTHR32322">
    <property type="entry name" value="INNER MEMBRANE TRANSPORTER"/>
    <property type="match status" value="1"/>
</dbReference>
<feature type="transmembrane region" description="Helical" evidence="5">
    <location>
        <begin position="61"/>
        <end position="82"/>
    </location>
</feature>
<evidence type="ECO:0000313" key="7">
    <source>
        <dbReference type="EMBL" id="SHF91600.1"/>
    </source>
</evidence>
<dbReference type="InterPro" id="IPR000620">
    <property type="entry name" value="EamA_dom"/>
</dbReference>
<organism evidence="7 8">
    <name type="scientific">Marinomonas polaris DSM 16579</name>
    <dbReference type="NCBI Taxonomy" id="1122206"/>
    <lineage>
        <taxon>Bacteria</taxon>
        <taxon>Pseudomonadati</taxon>
        <taxon>Pseudomonadota</taxon>
        <taxon>Gammaproteobacteria</taxon>
        <taxon>Oceanospirillales</taxon>
        <taxon>Oceanospirillaceae</taxon>
        <taxon>Marinomonas</taxon>
    </lineage>
</organism>
<feature type="transmembrane region" description="Helical" evidence="5">
    <location>
        <begin position="167"/>
        <end position="190"/>
    </location>
</feature>
<evidence type="ECO:0000256" key="1">
    <source>
        <dbReference type="ARBA" id="ARBA00004141"/>
    </source>
</evidence>
<keyword evidence="2 5" id="KW-0812">Transmembrane</keyword>
<feature type="transmembrane region" description="Helical" evidence="5">
    <location>
        <begin position="115"/>
        <end position="132"/>
    </location>
</feature>
<keyword evidence="8" id="KW-1185">Reference proteome</keyword>
<keyword evidence="3 5" id="KW-1133">Transmembrane helix</keyword>
<feature type="domain" description="EamA" evidence="6">
    <location>
        <begin position="8"/>
        <end position="131"/>
    </location>
</feature>
<feature type="transmembrane region" description="Helical" evidence="5">
    <location>
        <begin position="238"/>
        <end position="257"/>
    </location>
</feature>
<name>A0A1M5FJA2_9GAMM</name>
<dbReference type="InterPro" id="IPR050638">
    <property type="entry name" value="AA-Vitamin_Transporters"/>
</dbReference>
<reference evidence="8" key="1">
    <citation type="submission" date="2016-11" db="EMBL/GenBank/DDBJ databases">
        <authorList>
            <person name="Varghese N."/>
            <person name="Submissions S."/>
        </authorList>
    </citation>
    <scope>NUCLEOTIDE SEQUENCE [LARGE SCALE GENOMIC DNA]</scope>
    <source>
        <strain evidence="8">DSM 16579</strain>
    </source>
</reference>
<dbReference type="GO" id="GO:0016020">
    <property type="term" value="C:membrane"/>
    <property type="evidence" value="ECO:0007669"/>
    <property type="project" value="UniProtKB-SubCell"/>
</dbReference>
<dbReference type="PANTHER" id="PTHR32322:SF9">
    <property type="entry name" value="AMINO-ACID METABOLITE EFFLUX PUMP-RELATED"/>
    <property type="match status" value="1"/>
</dbReference>
<feature type="transmembrane region" description="Helical" evidence="5">
    <location>
        <begin position="138"/>
        <end position="160"/>
    </location>
</feature>
<protein>
    <submittedName>
        <fullName evidence="7">O-acetylserine/cysteine efflux transporter</fullName>
    </submittedName>
</protein>
<evidence type="ECO:0000256" key="2">
    <source>
        <dbReference type="ARBA" id="ARBA00022692"/>
    </source>
</evidence>
<accession>A0A1M5FJA2</accession>
<dbReference type="Gene3D" id="1.10.3730.20">
    <property type="match status" value="1"/>
</dbReference>
<evidence type="ECO:0000259" key="6">
    <source>
        <dbReference type="Pfam" id="PF00892"/>
    </source>
</evidence>
<dbReference type="RefSeq" id="WP_072840374.1">
    <property type="nucleotide sequence ID" value="NZ_FQVF01000013.1"/>
</dbReference>
<evidence type="ECO:0000256" key="5">
    <source>
        <dbReference type="SAM" id="Phobius"/>
    </source>
</evidence>
<feature type="transmembrane region" description="Helical" evidence="5">
    <location>
        <begin position="88"/>
        <end position="108"/>
    </location>
</feature>
<feature type="transmembrane region" description="Helical" evidence="5">
    <location>
        <begin position="263"/>
        <end position="283"/>
    </location>
</feature>
<keyword evidence="4 5" id="KW-0472">Membrane</keyword>
<dbReference type="Pfam" id="PF00892">
    <property type="entry name" value="EamA"/>
    <property type="match status" value="2"/>
</dbReference>
<dbReference type="EMBL" id="FQVF01000013">
    <property type="protein sequence ID" value="SHF91600.1"/>
    <property type="molecule type" value="Genomic_DNA"/>
</dbReference>
<dbReference type="STRING" id="1122206.SAMN02745753_02875"/>
<evidence type="ECO:0000256" key="3">
    <source>
        <dbReference type="ARBA" id="ARBA00022989"/>
    </source>
</evidence>
<comment type="subcellular location">
    <subcellularLocation>
        <location evidence="1">Membrane</location>
        <topology evidence="1">Multi-pass membrane protein</topology>
    </subcellularLocation>
</comment>
<feature type="transmembrane region" description="Helical" evidence="5">
    <location>
        <begin position="206"/>
        <end position="226"/>
    </location>
</feature>
<dbReference type="AlphaFoldDB" id="A0A1M5FJA2"/>
<dbReference type="SUPFAM" id="SSF103481">
    <property type="entry name" value="Multidrug resistance efflux transporter EmrE"/>
    <property type="match status" value="2"/>
</dbReference>
<dbReference type="OrthoDB" id="7158585at2"/>
<proteinExistence type="predicted"/>
<gene>
    <name evidence="7" type="ORF">SAMN02745753_02875</name>
</gene>
<evidence type="ECO:0000256" key="4">
    <source>
        <dbReference type="ARBA" id="ARBA00023136"/>
    </source>
</evidence>
<evidence type="ECO:0000313" key="8">
    <source>
        <dbReference type="Proteomes" id="UP000184517"/>
    </source>
</evidence>
<sequence length="303" mass="33307">MKLRDFGLLFALMALWGLNFSVIKLGVNSVHPLVLTALRFSFAVFPLIFFIKKPDVPWRYLIAYGLSFGVGVWGLTTLSIGAGVSAGMASLLLDMSIVSSLLVGWLCLNETITRNKLLGAGLALLGLALIIYSEGGSVTGKGLVLVLMASVFWSVNGLIVKRANTKAIFAFNIWGMLFAPLPLLLLAVIFEGTQVVTELPNQFTQWTLFSALFQAYPTTLLGYWFWNKMIMKYSVSSVAPMTLLVPVFGIFGGYWFYNEPIETNQIIAAVLILLGLFVGQMALPKLSFFKRLRGDSCKKSTMS</sequence>